<name>A0A1F6DLX6_9BACT</name>
<reference evidence="1 2" key="1">
    <citation type="journal article" date="2016" name="Nat. Commun.">
        <title>Thousands of microbial genomes shed light on interconnected biogeochemical processes in an aquifer system.</title>
        <authorList>
            <person name="Anantharaman K."/>
            <person name="Brown C.T."/>
            <person name="Hug L.A."/>
            <person name="Sharon I."/>
            <person name="Castelle C.J."/>
            <person name="Probst A.J."/>
            <person name="Thomas B.C."/>
            <person name="Singh A."/>
            <person name="Wilkins M.J."/>
            <person name="Karaoz U."/>
            <person name="Brodie E.L."/>
            <person name="Williams K.H."/>
            <person name="Hubbard S.S."/>
            <person name="Banfield J.F."/>
        </authorList>
    </citation>
    <scope>NUCLEOTIDE SEQUENCE [LARGE SCALE GENOMIC DNA]</scope>
</reference>
<evidence type="ECO:0008006" key="3">
    <source>
        <dbReference type="Google" id="ProtNLM"/>
    </source>
</evidence>
<evidence type="ECO:0000313" key="2">
    <source>
        <dbReference type="Proteomes" id="UP000178532"/>
    </source>
</evidence>
<dbReference type="EMBL" id="MFLI01000007">
    <property type="protein sequence ID" value="OGG62393.1"/>
    <property type="molecule type" value="Genomic_DNA"/>
</dbReference>
<dbReference type="PANTHER" id="PTHR41774">
    <property type="match status" value="1"/>
</dbReference>
<dbReference type="STRING" id="1798495.A3C19_00425"/>
<dbReference type="AlphaFoldDB" id="A0A1F6DLX6"/>
<dbReference type="InterPro" id="IPR036069">
    <property type="entry name" value="DUF34/NIF3_sf"/>
</dbReference>
<comment type="caution">
    <text evidence="1">The sequence shown here is derived from an EMBL/GenBank/DDBJ whole genome shotgun (WGS) entry which is preliminary data.</text>
</comment>
<dbReference type="InterPro" id="IPR015867">
    <property type="entry name" value="N-reg_PII/ATP_PRibTrfase_C"/>
</dbReference>
<evidence type="ECO:0000313" key="1">
    <source>
        <dbReference type="EMBL" id="OGG62393.1"/>
    </source>
</evidence>
<protein>
    <recommendedName>
        <fullName evidence="3">NGG1p interacting factor NIF3</fullName>
    </recommendedName>
</protein>
<dbReference type="Gene3D" id="3.30.70.120">
    <property type="match status" value="1"/>
</dbReference>
<sequence>MKKIVVTVPVEDAEKVRQAIGEAGGGETGNYSFCSFSVRGVGRFLPGEGAHPAIGEIGKLAEVEEERIEVTCDDARVADVAAAIRRAHPYEEPVIDVYLLGIEENLIQEYHIGWHL</sequence>
<accession>A0A1F6DLX6</accession>
<gene>
    <name evidence="1" type="ORF">A3C19_00425</name>
</gene>
<dbReference type="PANTHER" id="PTHR41774:SF1">
    <property type="entry name" value="NGG1P INTERACTING FACTOR NIF3"/>
    <property type="match status" value="1"/>
</dbReference>
<organism evidence="1 2">
    <name type="scientific">Candidatus Kaiserbacteria bacterium RIFCSPHIGHO2_02_FULL_54_22</name>
    <dbReference type="NCBI Taxonomy" id="1798495"/>
    <lineage>
        <taxon>Bacteria</taxon>
        <taxon>Candidatus Kaiseribacteriota</taxon>
    </lineage>
</organism>
<proteinExistence type="predicted"/>
<dbReference type="Proteomes" id="UP000178532">
    <property type="component" value="Unassembled WGS sequence"/>
</dbReference>
<dbReference type="SUPFAM" id="SSF102705">
    <property type="entry name" value="NIF3 (NGG1p interacting factor 3)-like"/>
    <property type="match status" value="1"/>
</dbReference>